<feature type="transmembrane region" description="Helical" evidence="1">
    <location>
        <begin position="582"/>
        <end position="599"/>
    </location>
</feature>
<feature type="transmembrane region" description="Helical" evidence="1">
    <location>
        <begin position="557"/>
        <end position="575"/>
    </location>
</feature>
<dbReference type="SUPFAM" id="SSF53649">
    <property type="entry name" value="Alkaline phosphatase-like"/>
    <property type="match status" value="1"/>
</dbReference>
<dbReference type="InterPro" id="IPR017850">
    <property type="entry name" value="Alkaline_phosphatase_core_sf"/>
</dbReference>
<feature type="transmembrane region" description="Helical" evidence="1">
    <location>
        <begin position="701"/>
        <end position="719"/>
    </location>
</feature>
<dbReference type="KEGG" id="tae:TepiRe1_2076"/>
<name>F4LQQ4_TEPAE</name>
<feature type="transmembrane region" description="Helical" evidence="1">
    <location>
        <begin position="498"/>
        <end position="521"/>
    </location>
</feature>
<feature type="transmembrane region" description="Helical" evidence="1">
    <location>
        <begin position="433"/>
        <end position="453"/>
    </location>
</feature>
<dbReference type="eggNOG" id="COG3119">
    <property type="taxonomic scope" value="Bacteria"/>
</dbReference>
<dbReference type="HOGENOM" id="CLU_013382_1_0_9"/>
<dbReference type="KEGG" id="tep:TepRe1_1929"/>
<proteinExistence type="predicted"/>
<dbReference type="STRING" id="1209989.TepRe1_1929"/>
<dbReference type="Gene3D" id="3.40.720.10">
    <property type="entry name" value="Alkaline Phosphatase, subunit A"/>
    <property type="match status" value="1"/>
</dbReference>
<evidence type="ECO:0000313" key="2">
    <source>
        <dbReference type="EMBL" id="CDI40886.1"/>
    </source>
</evidence>
<sequence>MKKNIALFLAAAIVILIIPYYGYSAPSSQKKVIMCILDNVNYEDLTTYGQDNIKYILENGALGLMNTNSGGSYTVANAYATIGAGSYAVSSAYGSYAGEYDDLFYNEPINTVYKRNTGKEMKQGNIANIDILGLKRQNEKLKRPVKIGLLGSLLNEHGYKTALIGNESTSLDDITRNASLITMSSDGITDFGKVDQSLLIKDFMSPFGITTNYDALYQAYKDVEEKADFIVIQTGDTYRLNKYMYISDERHKESKTDIFKDVDEFLGKIIKDIDSDTLLMLVTPFPSGDDIAIGKKLTPVIVLNESIPKGVLTSATTKRDGIITNTDLTAHIVDYFGITKSPFMIGHKLISKNMDKPLEYLTKINEITAFNYKIRSTVVKAYIGCIIAILLMFLIFITYFKEHLHYIKPLLIAVLITPTVLLVLPILNPWSTIKLALSLIVSVLTLSLIIAYFLKDNLQIFIVTCLTSTGIILLDTFLKNPLMKVSILGYDPIVGARFYGIGNEYMGFLLGTAIVGTAALIDRYRNNQNTIKILSIATYVVILLTLMAPTFGTNVGGSMAAFIGFGAAAILNLKGKITKKDLIVLACFLIIGLFALFIYDGMRPSQLQSHIGQTSSLIKHSSFIALFQIFWRKLSMNYKLIRYSTWTWVLFATMATLGILFKWPVGILKEIFRKHNYLYFGFISGIIGTLAALAFNDSGVVAAAMFMIPITIPLIMMCIDEEIASQKNSSQKQA</sequence>
<feature type="transmembrane region" description="Helical" evidence="1">
    <location>
        <begin position="381"/>
        <end position="400"/>
    </location>
</feature>
<protein>
    <submittedName>
        <fullName evidence="2">Uncharacterized protein</fullName>
    </submittedName>
</protein>
<organism evidence="2 3">
    <name type="scientific">Tepidanaerobacter acetatoxydans (strain DSM 21804 / JCM 16047 / Re1)</name>
    <dbReference type="NCBI Taxonomy" id="1209989"/>
    <lineage>
        <taxon>Bacteria</taxon>
        <taxon>Bacillati</taxon>
        <taxon>Bacillota</taxon>
        <taxon>Clostridia</taxon>
        <taxon>Thermosediminibacterales</taxon>
        <taxon>Tepidanaerobacteraceae</taxon>
        <taxon>Tepidanaerobacter</taxon>
    </lineage>
</organism>
<feature type="transmembrane region" description="Helical" evidence="1">
    <location>
        <begin position="460"/>
        <end position="478"/>
    </location>
</feature>
<feature type="transmembrane region" description="Helical" evidence="1">
    <location>
        <begin position="645"/>
        <end position="665"/>
    </location>
</feature>
<feature type="transmembrane region" description="Helical" evidence="1">
    <location>
        <begin position="407"/>
        <end position="427"/>
    </location>
</feature>
<keyword evidence="1" id="KW-0472">Membrane</keyword>
<feature type="transmembrane region" description="Helical" evidence="1">
    <location>
        <begin position="677"/>
        <end position="695"/>
    </location>
</feature>
<dbReference type="AlphaFoldDB" id="F4LQQ4"/>
<gene>
    <name evidence="2" type="ordered locus">TEPIRE1_2076</name>
</gene>
<dbReference type="Proteomes" id="UP000010802">
    <property type="component" value="Chromosome"/>
</dbReference>
<reference evidence="3" key="1">
    <citation type="journal article" date="2013" name="Genome Announc.">
        <title>First genome sequence of a syntrophic acetate-oxidizing bacterium, Tepidanaerobacter acetatoxydans strain Re1.</title>
        <authorList>
            <person name="Manzoor S."/>
            <person name="Bongcam-Rudloff E."/>
            <person name="Schnurer A."/>
            <person name="Muller B."/>
        </authorList>
    </citation>
    <scope>NUCLEOTIDE SEQUENCE [LARGE SCALE GENOMIC DNA]</scope>
    <source>
        <strain evidence="3">Re1</strain>
    </source>
</reference>
<dbReference type="RefSeq" id="WP_013778979.1">
    <property type="nucleotide sequence ID" value="NC_015519.1"/>
</dbReference>
<dbReference type="OrthoDB" id="3199331at2"/>
<accession>F4LQQ4</accession>
<dbReference type="EMBL" id="HF563609">
    <property type="protein sequence ID" value="CDI40886.1"/>
    <property type="molecule type" value="Genomic_DNA"/>
</dbReference>
<feature type="transmembrane region" description="Helical" evidence="1">
    <location>
        <begin position="533"/>
        <end position="551"/>
    </location>
</feature>
<evidence type="ECO:0000256" key="1">
    <source>
        <dbReference type="SAM" id="Phobius"/>
    </source>
</evidence>
<keyword evidence="3" id="KW-1185">Reference proteome</keyword>
<evidence type="ECO:0000313" key="3">
    <source>
        <dbReference type="Proteomes" id="UP000010802"/>
    </source>
</evidence>
<keyword evidence="1" id="KW-0812">Transmembrane</keyword>
<keyword evidence="1" id="KW-1133">Transmembrane helix</keyword>